<organism evidence="2 3">
    <name type="scientific">Gordonibacter massiliensis</name>
    <name type="common">ex Traore et al. 2017</name>
    <dbReference type="NCBI Taxonomy" id="1841863"/>
    <lineage>
        <taxon>Bacteria</taxon>
        <taxon>Bacillati</taxon>
        <taxon>Actinomycetota</taxon>
        <taxon>Coriobacteriia</taxon>
        <taxon>Eggerthellales</taxon>
        <taxon>Eggerthellaceae</taxon>
        <taxon>Gordonibacter</taxon>
    </lineage>
</organism>
<protein>
    <recommendedName>
        <fullName evidence="4">Zinc-ribbon domain-containing protein</fullName>
    </recommendedName>
</protein>
<evidence type="ECO:0008006" key="4">
    <source>
        <dbReference type="Google" id="ProtNLM"/>
    </source>
</evidence>
<name>A0A842JA39_9ACTN</name>
<dbReference type="RefSeq" id="WP_185904893.1">
    <property type="nucleotide sequence ID" value="NZ_JACMSE010000003.1"/>
</dbReference>
<evidence type="ECO:0000256" key="1">
    <source>
        <dbReference type="SAM" id="MobiDB-lite"/>
    </source>
</evidence>
<evidence type="ECO:0000313" key="2">
    <source>
        <dbReference type="EMBL" id="MBC2889002.1"/>
    </source>
</evidence>
<gene>
    <name evidence="2" type="ORF">H7313_06520</name>
</gene>
<feature type="region of interest" description="Disordered" evidence="1">
    <location>
        <begin position="37"/>
        <end position="74"/>
    </location>
</feature>
<accession>A0A842JA39</accession>
<evidence type="ECO:0000313" key="3">
    <source>
        <dbReference type="Proteomes" id="UP000587396"/>
    </source>
</evidence>
<feature type="compositionally biased region" description="Pro residues" evidence="1">
    <location>
        <begin position="62"/>
        <end position="74"/>
    </location>
</feature>
<proteinExistence type="predicted"/>
<feature type="compositionally biased region" description="Low complexity" evidence="1">
    <location>
        <begin position="46"/>
        <end position="61"/>
    </location>
</feature>
<reference evidence="2 3" key="1">
    <citation type="submission" date="2020-08" db="EMBL/GenBank/DDBJ databases">
        <authorList>
            <person name="Liu C."/>
            <person name="Sun Q."/>
        </authorList>
    </citation>
    <scope>NUCLEOTIDE SEQUENCE [LARGE SCALE GENOMIC DNA]</scope>
    <source>
        <strain evidence="2 3">N22</strain>
    </source>
</reference>
<dbReference type="AlphaFoldDB" id="A0A842JA39"/>
<comment type="caution">
    <text evidence="2">The sequence shown here is derived from an EMBL/GenBank/DDBJ whole genome shotgun (WGS) entry which is preliminary data.</text>
</comment>
<dbReference type="EMBL" id="JACMSE010000003">
    <property type="protein sequence ID" value="MBC2889002.1"/>
    <property type="molecule type" value="Genomic_DNA"/>
</dbReference>
<keyword evidence="3" id="KW-1185">Reference proteome</keyword>
<dbReference type="Proteomes" id="UP000587396">
    <property type="component" value="Unassembled WGS sequence"/>
</dbReference>
<sequence length="74" mass="7198">MCFRPATVAPDKTCPACGETCKPELDACPKCGAELPKTSMPPMPGAPGAAGAPGMPKAPGAPGAPKPPSAPGTR</sequence>